<feature type="transmembrane region" description="Helical" evidence="2">
    <location>
        <begin position="228"/>
        <end position="248"/>
    </location>
</feature>
<keyword evidence="2" id="KW-0812">Transmembrane</keyword>
<evidence type="ECO:0000259" key="3">
    <source>
        <dbReference type="Pfam" id="PF00892"/>
    </source>
</evidence>
<feature type="transmembrane region" description="Helical" evidence="2">
    <location>
        <begin position="284"/>
        <end position="304"/>
    </location>
</feature>
<keyword evidence="2" id="KW-0472">Membrane</keyword>
<name>A0A328UA36_9FIRM</name>
<feature type="transmembrane region" description="Helical" evidence="2">
    <location>
        <begin position="102"/>
        <end position="123"/>
    </location>
</feature>
<feature type="transmembrane region" description="Helical" evidence="2">
    <location>
        <begin position="201"/>
        <end position="222"/>
    </location>
</feature>
<feature type="transmembrane region" description="Helical" evidence="2">
    <location>
        <begin position="260"/>
        <end position="278"/>
    </location>
</feature>
<dbReference type="AlphaFoldDB" id="A0A328UA36"/>
<feature type="transmembrane region" description="Helical" evidence="2">
    <location>
        <begin position="34"/>
        <end position="56"/>
    </location>
</feature>
<dbReference type="RefSeq" id="WP_112333645.1">
    <property type="nucleotide sequence ID" value="NZ_JADPHD010000002.1"/>
</dbReference>
<feature type="transmembrane region" description="Helical" evidence="2">
    <location>
        <begin position="77"/>
        <end position="96"/>
    </location>
</feature>
<gene>
    <name evidence="4" type="ORF">DPQ25_13200</name>
</gene>
<dbReference type="PANTHER" id="PTHR22911:SF137">
    <property type="entry name" value="SOLUTE CARRIER FAMILY 35 MEMBER G2-RELATED"/>
    <property type="match status" value="1"/>
</dbReference>
<evidence type="ECO:0000256" key="1">
    <source>
        <dbReference type="ARBA" id="ARBA00007362"/>
    </source>
</evidence>
<dbReference type="SUPFAM" id="SSF103481">
    <property type="entry name" value="Multidrug resistance efflux transporter EmrE"/>
    <property type="match status" value="2"/>
</dbReference>
<reference evidence="4 5" key="1">
    <citation type="submission" date="2018-06" db="EMBL/GenBank/DDBJ databases">
        <title>Noncontiguous genome sequence of Ruminococcaceae bacterium ASD2818.</title>
        <authorList>
            <person name="Chaplin A.V."/>
            <person name="Sokolova S.R."/>
            <person name="Kochetkova T.O."/>
            <person name="Goltsov A.Y."/>
            <person name="Trofimov D.Y."/>
            <person name="Efimov B.A."/>
        </authorList>
    </citation>
    <scope>NUCLEOTIDE SEQUENCE [LARGE SCALE GENOMIC DNA]</scope>
    <source>
        <strain evidence="4 5">ASD2818</strain>
    </source>
</reference>
<dbReference type="Pfam" id="PF00892">
    <property type="entry name" value="EamA"/>
    <property type="match status" value="1"/>
</dbReference>
<sequence length="317" mass="34406">MSYGIFAGITWALETVILGIALAMTPFVSTEQAILLAPFVSTFIHDFFSAIWAAIYNGVRGNLKNVWKAFKTKSGKFVALAAVIGGPVGMTGYVMAINYMGASIGAVASAVFPAIGAILAFFFLKEKMQWYRWVLLVITLLGVYGLSYSPELNISNFWLGLCGTLMCAFGWGIEAVILAKCMQDPEVKDEYALQIRQTTSAVVYGVIIIPILNGWGFTVSLFTGQTGWLIPVIVLAAFFATLSYLCYYRAIATIGASKSMALNVTYAAWAILFTVLILRDTSVLTPVTIACALVVIVCGIFAAADFKDLFSRKKKTE</sequence>
<keyword evidence="5" id="KW-1185">Reference proteome</keyword>
<protein>
    <submittedName>
        <fullName evidence="4">EamA family transporter</fullName>
    </submittedName>
</protein>
<evidence type="ECO:0000256" key="2">
    <source>
        <dbReference type="SAM" id="Phobius"/>
    </source>
</evidence>
<comment type="similarity">
    <text evidence="1">Belongs to the EamA transporter family.</text>
</comment>
<dbReference type="GO" id="GO:0016020">
    <property type="term" value="C:membrane"/>
    <property type="evidence" value="ECO:0007669"/>
    <property type="project" value="InterPro"/>
</dbReference>
<feature type="transmembrane region" description="Helical" evidence="2">
    <location>
        <begin position="130"/>
        <end position="146"/>
    </location>
</feature>
<keyword evidence="2" id="KW-1133">Transmembrane helix</keyword>
<dbReference type="PANTHER" id="PTHR22911">
    <property type="entry name" value="ACYL-MALONYL CONDENSING ENZYME-RELATED"/>
    <property type="match status" value="1"/>
</dbReference>
<dbReference type="Gene3D" id="1.10.3730.20">
    <property type="match status" value="1"/>
</dbReference>
<dbReference type="EMBL" id="QLYR01000013">
    <property type="protein sequence ID" value="RAQ22470.1"/>
    <property type="molecule type" value="Genomic_DNA"/>
</dbReference>
<accession>A0A328UA36</accession>
<comment type="caution">
    <text evidence="4">The sequence shown here is derived from an EMBL/GenBank/DDBJ whole genome shotgun (WGS) entry which is preliminary data.</text>
</comment>
<organism evidence="4 5">
    <name type="scientific">Hydrogeniiclostridium mannosilyticum</name>
    <dbReference type="NCBI Taxonomy" id="2764322"/>
    <lineage>
        <taxon>Bacteria</taxon>
        <taxon>Bacillati</taxon>
        <taxon>Bacillota</taxon>
        <taxon>Clostridia</taxon>
        <taxon>Eubacteriales</taxon>
        <taxon>Acutalibacteraceae</taxon>
        <taxon>Hydrogeniiclostridium</taxon>
    </lineage>
</organism>
<feature type="transmembrane region" description="Helical" evidence="2">
    <location>
        <begin position="158"/>
        <end position="180"/>
    </location>
</feature>
<dbReference type="InterPro" id="IPR000620">
    <property type="entry name" value="EamA_dom"/>
</dbReference>
<evidence type="ECO:0000313" key="5">
    <source>
        <dbReference type="Proteomes" id="UP000249377"/>
    </source>
</evidence>
<feature type="transmembrane region" description="Helical" evidence="2">
    <location>
        <begin position="5"/>
        <end position="28"/>
    </location>
</feature>
<feature type="domain" description="EamA" evidence="3">
    <location>
        <begin position="3"/>
        <end position="147"/>
    </location>
</feature>
<proteinExistence type="inferred from homology"/>
<evidence type="ECO:0000313" key="4">
    <source>
        <dbReference type="EMBL" id="RAQ22470.1"/>
    </source>
</evidence>
<dbReference type="InterPro" id="IPR037185">
    <property type="entry name" value="EmrE-like"/>
</dbReference>
<dbReference type="Proteomes" id="UP000249377">
    <property type="component" value="Unassembled WGS sequence"/>
</dbReference>